<reference evidence="1 2" key="1">
    <citation type="journal article" date="2017" name="PLoS Biol.">
        <title>The sea cucumber genome provides insights into morphological evolution and visceral regeneration.</title>
        <authorList>
            <person name="Zhang X."/>
            <person name="Sun L."/>
            <person name="Yuan J."/>
            <person name="Sun Y."/>
            <person name="Gao Y."/>
            <person name="Zhang L."/>
            <person name="Li S."/>
            <person name="Dai H."/>
            <person name="Hamel J.F."/>
            <person name="Liu C."/>
            <person name="Yu Y."/>
            <person name="Liu S."/>
            <person name="Lin W."/>
            <person name="Guo K."/>
            <person name="Jin S."/>
            <person name="Xu P."/>
            <person name="Storey K.B."/>
            <person name="Huan P."/>
            <person name="Zhang T."/>
            <person name="Zhou Y."/>
            <person name="Zhang J."/>
            <person name="Lin C."/>
            <person name="Li X."/>
            <person name="Xing L."/>
            <person name="Huo D."/>
            <person name="Sun M."/>
            <person name="Wang L."/>
            <person name="Mercier A."/>
            <person name="Li F."/>
            <person name="Yang H."/>
            <person name="Xiang J."/>
        </authorList>
    </citation>
    <scope>NUCLEOTIDE SEQUENCE [LARGE SCALE GENOMIC DNA]</scope>
    <source>
        <strain evidence="1">Shaxun</strain>
        <tissue evidence="1">Muscle</tissue>
    </source>
</reference>
<evidence type="ECO:0000313" key="2">
    <source>
        <dbReference type="Proteomes" id="UP000230750"/>
    </source>
</evidence>
<gene>
    <name evidence="1" type="ORF">BSL78_23819</name>
</gene>
<name>A0A2G8JUI2_STIJA</name>
<dbReference type="Proteomes" id="UP000230750">
    <property type="component" value="Unassembled WGS sequence"/>
</dbReference>
<organism evidence="1 2">
    <name type="scientific">Stichopus japonicus</name>
    <name type="common">Sea cucumber</name>
    <dbReference type="NCBI Taxonomy" id="307972"/>
    <lineage>
        <taxon>Eukaryota</taxon>
        <taxon>Metazoa</taxon>
        <taxon>Echinodermata</taxon>
        <taxon>Eleutherozoa</taxon>
        <taxon>Echinozoa</taxon>
        <taxon>Holothuroidea</taxon>
        <taxon>Aspidochirotacea</taxon>
        <taxon>Aspidochirotida</taxon>
        <taxon>Stichopodidae</taxon>
        <taxon>Apostichopus</taxon>
    </lineage>
</organism>
<dbReference type="EMBL" id="MRZV01001249">
    <property type="protein sequence ID" value="PIK39355.1"/>
    <property type="molecule type" value="Genomic_DNA"/>
</dbReference>
<accession>A0A2G8JUI2</accession>
<sequence>MLNQMMKKGVPFVREIDIPENRCSPDDADEQGPVTWEREYPVDDSVEEDIFEDTVEELDDEYVLLEENGGVPPEMCLPLYGGALITEPLSSLAILAFALRHSLTKVAVRDLLQLINIHLPVSCLPETFYLFSKNIDERTEEVEFHAYCKASLNYLGMDSILSYTVCSTHNIMVSDLVKEGFYFINLPISTQLRDIMETPSLTQHFLNKEQIELIWNCDGMSAFQSGKGSVWPIQCFVKALPLNIRKIHFDQWTLVWFQQTTIFDFLETFCG</sequence>
<proteinExistence type="predicted"/>
<comment type="caution">
    <text evidence="1">The sequence shown here is derived from an EMBL/GenBank/DDBJ whole genome shotgun (WGS) entry which is preliminary data.</text>
</comment>
<keyword evidence="2" id="KW-1185">Reference proteome</keyword>
<dbReference type="STRING" id="307972.A0A2G8JUI2"/>
<dbReference type="AlphaFoldDB" id="A0A2G8JUI2"/>
<dbReference type="OrthoDB" id="7549404at2759"/>
<protein>
    <submittedName>
        <fullName evidence="1">Uncharacterized protein</fullName>
    </submittedName>
</protein>
<evidence type="ECO:0000313" key="1">
    <source>
        <dbReference type="EMBL" id="PIK39355.1"/>
    </source>
</evidence>